<feature type="binding site" evidence="14">
    <location>
        <begin position="83"/>
        <end position="84"/>
    </location>
    <ligand>
        <name>NAD(+)</name>
        <dbReference type="ChEBI" id="CHEBI:57540"/>
    </ligand>
</feature>
<proteinExistence type="inferred from homology"/>
<dbReference type="InterPro" id="IPR018239">
    <property type="entry name" value="DNA_ligase_AS"/>
</dbReference>
<dbReference type="InterPro" id="IPR004150">
    <property type="entry name" value="NAD_DNA_ligase_OB"/>
</dbReference>
<feature type="binding site" evidence="14">
    <location>
        <position position="291"/>
    </location>
    <ligand>
        <name>NAD(+)</name>
        <dbReference type="ChEBI" id="CHEBI:57540"/>
    </ligand>
</feature>
<dbReference type="SUPFAM" id="SSF50249">
    <property type="entry name" value="Nucleic acid-binding proteins"/>
    <property type="match status" value="1"/>
</dbReference>
<dbReference type="NCBIfam" id="TIGR00575">
    <property type="entry name" value="dnlj"/>
    <property type="match status" value="1"/>
</dbReference>
<dbReference type="EC" id="6.5.1.2" evidence="2 14"/>
<dbReference type="PROSITE" id="PS01056">
    <property type="entry name" value="DNA_LIGASE_N2"/>
    <property type="match status" value="1"/>
</dbReference>
<dbReference type="FunFam" id="1.10.150.20:FF:000007">
    <property type="entry name" value="DNA ligase"/>
    <property type="match status" value="1"/>
</dbReference>
<dbReference type="Gene3D" id="3.30.470.30">
    <property type="entry name" value="DNA ligase/mRNA capping enzyme"/>
    <property type="match status" value="1"/>
</dbReference>
<dbReference type="SUPFAM" id="SSF47781">
    <property type="entry name" value="RuvA domain 2-like"/>
    <property type="match status" value="2"/>
</dbReference>
<keyword evidence="17" id="KW-0223">Dioxygenase</keyword>
<dbReference type="NCBIfam" id="NF005932">
    <property type="entry name" value="PRK07956.1"/>
    <property type="match status" value="1"/>
</dbReference>
<dbReference type="GO" id="GO:0006260">
    <property type="term" value="P:DNA replication"/>
    <property type="evidence" value="ECO:0007669"/>
    <property type="project" value="UniProtKB-KW"/>
</dbReference>
<reference evidence="17 18" key="1">
    <citation type="journal article" date="2015" name="Genome Announc.">
        <title>Genome Sequences of Oblitimonas alkaliphila gen. nov. sp. nov. (Proposed), a Novel Bacterium of the Pseudomonadaceae Family.</title>
        <authorList>
            <person name="Lauer A.C."/>
            <person name="Nicholson A.C."/>
            <person name="Humrighouse B.W."/>
            <person name="Emery B."/>
            <person name="Drobish A."/>
            <person name="Juieng P."/>
            <person name="Loparev V."/>
            <person name="McQuiston J.R."/>
        </authorList>
    </citation>
    <scope>NUCLEOTIDE SEQUENCE [LARGE SCALE GENOMIC DNA]</scope>
    <source>
        <strain evidence="17 18">E5571</strain>
    </source>
</reference>
<feature type="binding site" evidence="14">
    <location>
        <position position="115"/>
    </location>
    <ligand>
        <name>NAD(+)</name>
        <dbReference type="ChEBI" id="CHEBI:57540"/>
    </ligand>
</feature>
<dbReference type="InterPro" id="IPR010994">
    <property type="entry name" value="RuvA_2-like"/>
</dbReference>
<dbReference type="Pfam" id="PF01653">
    <property type="entry name" value="DNA_ligase_aden"/>
    <property type="match status" value="1"/>
</dbReference>
<evidence type="ECO:0000259" key="16">
    <source>
        <dbReference type="PROSITE" id="PS50172"/>
    </source>
</evidence>
<feature type="active site" description="N6-AMP-lysine intermediate" evidence="14">
    <location>
        <position position="117"/>
    </location>
</feature>
<dbReference type="CDD" id="cd00114">
    <property type="entry name" value="LIGANc"/>
    <property type="match status" value="1"/>
</dbReference>
<comment type="caution">
    <text evidence="14">Lacks conserved residue(s) required for the propagation of feature annotation.</text>
</comment>
<keyword evidence="18" id="KW-1185">Reference proteome</keyword>
<dbReference type="PIRSF" id="PIRSF001604">
    <property type="entry name" value="LigA"/>
    <property type="match status" value="1"/>
</dbReference>
<feature type="binding site" evidence="14">
    <location>
        <position position="412"/>
    </location>
    <ligand>
        <name>Zn(2+)</name>
        <dbReference type="ChEBI" id="CHEBI:29105"/>
    </ligand>
</feature>
<keyword evidence="11 14" id="KW-0234">DNA repair</keyword>
<comment type="function">
    <text evidence="1 14">DNA ligase that catalyzes the formation of phosphodiester linkages between 5'-phosphoryl and 3'-hydroxyl groups in double-stranded DNA using NAD as a coenzyme and as the energy source for the reaction. It is essential for DNA replication and repair of damaged DNA.</text>
</comment>
<dbReference type="EMBL" id="CP012365">
    <property type="protein sequence ID" value="AKX58751.1"/>
    <property type="molecule type" value="Genomic_DNA"/>
</dbReference>
<sequence length="780" mass="85421">MTTHPLQDQVEQLRQQLNDYNYQYYVLDQPSVPDSEYDRLFNQLKQLEQAHPELISRDSPTQRVGGQPLAAFTTVQHALPMLSLGNAFSEQEMQDFGRRIEQALASNEPLSFCCEPKFDGLAVSLLYEQGELVRGATRGDGATGEDITSNVRTIRNIPLRLQGESVPERLEVRGEVYISLAAFAELNQRMLETNTKPFANPRNAAAGSLRQLDPRITAQRPLTFCAYGVGLVSQPLADSHSQTLQVLKQLGLPISPEMQVVQGIAGCNQYFAQLGAKRAELGYEIDGVVFKVDRLALQQQLGFRAREPRWAIAHKFPAQEELTELLDVEFQVGRTGAITPVARLKPVHVGGVTVSNATLHNMDEVQRLGLKIGDTVIIRRAGDVIPQVTQVVLERRPAAAREISMPSECPACGAEVERSQLARHSKGKTIRSEGATWRCVGRLTCPAQLKQALLHFVSRKAMEIDGLGEKIIDQLVDRGLVKSPADLYLLTAEQLLTLEGFAELSTQNLLNAIEASTQPSLARFIYALGIPNVGEETAKLLARSLGSLTRISQALPSLLSWLPEVGNEVAHEIYNFFQDAHNLAVVSQLQTNGVQLPKAEAIAPELVGAVSFAEFIERFNLPGIAKTNAQRLAKAFTSFAALKSADWLDLRSIERFPERSAQVLREFLADSEQLKQADQLEQQLLAFGMHWSVQPSVEAPSLPLQGETWVLTGTLSSLSRAQGKQALEALGAKVAGSVSSKTSAVVAGESAGSKLTKAQELGIKVLDEAAFIELLQRLQG</sequence>
<dbReference type="SMART" id="SM00532">
    <property type="entry name" value="LIGANc"/>
    <property type="match status" value="1"/>
</dbReference>
<dbReference type="InterPro" id="IPR013840">
    <property type="entry name" value="DNAligase_N"/>
</dbReference>
<evidence type="ECO:0000256" key="9">
    <source>
        <dbReference type="ARBA" id="ARBA00022842"/>
    </source>
</evidence>
<keyword evidence="5 14" id="KW-0235">DNA replication</keyword>
<dbReference type="InterPro" id="IPR033136">
    <property type="entry name" value="DNA_ligase_CS"/>
</dbReference>
<dbReference type="FunFam" id="1.10.287.610:FF:000002">
    <property type="entry name" value="DNA ligase"/>
    <property type="match status" value="1"/>
</dbReference>
<evidence type="ECO:0000256" key="11">
    <source>
        <dbReference type="ARBA" id="ARBA00023204"/>
    </source>
</evidence>
<dbReference type="Gene3D" id="3.40.50.10190">
    <property type="entry name" value="BRCT domain"/>
    <property type="match status" value="1"/>
</dbReference>
<dbReference type="InterPro" id="IPR001357">
    <property type="entry name" value="BRCT_dom"/>
</dbReference>
<dbReference type="SMART" id="SM00292">
    <property type="entry name" value="BRCT"/>
    <property type="match status" value="1"/>
</dbReference>
<dbReference type="Pfam" id="PF12826">
    <property type="entry name" value="HHH_2"/>
    <property type="match status" value="1"/>
</dbReference>
<keyword evidence="6 14" id="KW-0479">Metal-binding</keyword>
<dbReference type="InterPro" id="IPR041663">
    <property type="entry name" value="DisA/LigA_HHH"/>
</dbReference>
<evidence type="ECO:0000256" key="8">
    <source>
        <dbReference type="ARBA" id="ARBA00022833"/>
    </source>
</evidence>
<feature type="binding site" evidence="14">
    <location>
        <position position="175"/>
    </location>
    <ligand>
        <name>NAD(+)</name>
        <dbReference type="ChEBI" id="CHEBI:57540"/>
    </ligand>
</feature>
<dbReference type="Gene3D" id="1.10.287.610">
    <property type="entry name" value="Helix hairpin bin"/>
    <property type="match status" value="1"/>
</dbReference>
<dbReference type="FunFam" id="1.10.150.20:FF:000006">
    <property type="entry name" value="DNA ligase"/>
    <property type="match status" value="1"/>
</dbReference>
<name>A0A0K1XBN8_9GAMM</name>
<dbReference type="PROSITE" id="PS01055">
    <property type="entry name" value="DNA_LIGASE_N1"/>
    <property type="match status" value="1"/>
</dbReference>
<evidence type="ECO:0000313" key="18">
    <source>
        <dbReference type="Proteomes" id="UP000063953"/>
    </source>
</evidence>
<dbReference type="STRING" id="1697053.AKN87_03615"/>
<dbReference type="PATRIC" id="fig|1698449.3.peg.301"/>
<dbReference type="GO" id="GO:0046872">
    <property type="term" value="F:metal ion binding"/>
    <property type="evidence" value="ECO:0007669"/>
    <property type="project" value="UniProtKB-KW"/>
</dbReference>
<dbReference type="InterPro" id="IPR013839">
    <property type="entry name" value="DNAligase_adenylation"/>
</dbReference>
<feature type="domain" description="BRCT" evidence="16">
    <location>
        <begin position="699"/>
        <end position="780"/>
    </location>
</feature>
<comment type="similarity">
    <text evidence="13 14">Belongs to the NAD-dependent DNA ligase family. LigA subfamily.</text>
</comment>
<evidence type="ECO:0000256" key="10">
    <source>
        <dbReference type="ARBA" id="ARBA00023027"/>
    </source>
</evidence>
<comment type="cofactor">
    <cofactor evidence="14">
        <name>Mg(2+)</name>
        <dbReference type="ChEBI" id="CHEBI:18420"/>
    </cofactor>
    <cofactor evidence="14">
        <name>Mn(2+)</name>
        <dbReference type="ChEBI" id="CHEBI:29035"/>
    </cofactor>
</comment>
<feature type="binding site" evidence="14">
    <location>
        <position position="445"/>
    </location>
    <ligand>
        <name>Zn(2+)</name>
        <dbReference type="ChEBI" id="CHEBI:29105"/>
    </ligand>
</feature>
<dbReference type="Proteomes" id="UP000063953">
    <property type="component" value="Chromosome"/>
</dbReference>
<dbReference type="InterPro" id="IPR036420">
    <property type="entry name" value="BRCT_dom_sf"/>
</dbReference>
<evidence type="ECO:0000256" key="1">
    <source>
        <dbReference type="ARBA" id="ARBA00004067"/>
    </source>
</evidence>
<dbReference type="Gene3D" id="6.20.10.30">
    <property type="match status" value="1"/>
</dbReference>
<keyword evidence="10 14" id="KW-0520">NAD</keyword>
<dbReference type="PROSITE" id="PS50172">
    <property type="entry name" value="BRCT"/>
    <property type="match status" value="1"/>
</dbReference>
<dbReference type="GO" id="GO:0006281">
    <property type="term" value="P:DNA repair"/>
    <property type="evidence" value="ECO:0007669"/>
    <property type="project" value="UniProtKB-KW"/>
</dbReference>
<dbReference type="RefSeq" id="WP_053099660.1">
    <property type="nucleotide sequence ID" value="NZ_CP012365.1"/>
</dbReference>
<dbReference type="SMART" id="SM00278">
    <property type="entry name" value="HhH1"/>
    <property type="match status" value="4"/>
</dbReference>
<evidence type="ECO:0000256" key="7">
    <source>
        <dbReference type="ARBA" id="ARBA00022763"/>
    </source>
</evidence>
<feature type="binding site" evidence="14">
    <location>
        <position position="315"/>
    </location>
    <ligand>
        <name>NAD(+)</name>
        <dbReference type="ChEBI" id="CHEBI:57540"/>
    </ligand>
</feature>
<evidence type="ECO:0000256" key="14">
    <source>
        <dbReference type="HAMAP-Rule" id="MF_01588"/>
    </source>
</evidence>
<keyword evidence="9 14" id="KW-0460">Magnesium</keyword>
<gene>
    <name evidence="14" type="primary">ligA</name>
    <name evidence="17" type="ORF">AKN88_01515</name>
</gene>
<dbReference type="InterPro" id="IPR001679">
    <property type="entry name" value="DNA_ligase"/>
</dbReference>
<dbReference type="SUPFAM" id="SSF52113">
    <property type="entry name" value="BRCT domain"/>
    <property type="match status" value="1"/>
</dbReference>
<feature type="binding site" evidence="14">
    <location>
        <position position="138"/>
    </location>
    <ligand>
        <name>NAD(+)</name>
        <dbReference type="ChEBI" id="CHEBI:57540"/>
    </ligand>
</feature>
<evidence type="ECO:0000256" key="2">
    <source>
        <dbReference type="ARBA" id="ARBA00012722"/>
    </source>
</evidence>
<evidence type="ECO:0000256" key="5">
    <source>
        <dbReference type="ARBA" id="ARBA00022705"/>
    </source>
</evidence>
<dbReference type="InterPro" id="IPR003583">
    <property type="entry name" value="Hlx-hairpin-Hlx_DNA-bd_motif"/>
</dbReference>
<dbReference type="Pfam" id="PF03120">
    <property type="entry name" value="OB_DNA_ligase"/>
    <property type="match status" value="1"/>
</dbReference>
<dbReference type="GO" id="GO:0005829">
    <property type="term" value="C:cytosol"/>
    <property type="evidence" value="ECO:0007669"/>
    <property type="project" value="TreeGrafter"/>
</dbReference>
<evidence type="ECO:0000313" key="17">
    <source>
        <dbReference type="EMBL" id="AKX58751.1"/>
    </source>
</evidence>
<dbReference type="GO" id="GO:0003677">
    <property type="term" value="F:DNA binding"/>
    <property type="evidence" value="ECO:0007669"/>
    <property type="project" value="InterPro"/>
</dbReference>
<evidence type="ECO:0000256" key="15">
    <source>
        <dbReference type="RuleBase" id="RU000618"/>
    </source>
</evidence>
<dbReference type="PANTHER" id="PTHR23389:SF9">
    <property type="entry name" value="DNA LIGASE"/>
    <property type="match status" value="1"/>
</dbReference>
<protein>
    <recommendedName>
        <fullName evidence="3 14">DNA ligase</fullName>
        <ecNumber evidence="2 14">6.5.1.2</ecNumber>
    </recommendedName>
    <alternativeName>
        <fullName evidence="14">Polydeoxyribonucleotide synthase [NAD(+)]</fullName>
    </alternativeName>
</protein>
<dbReference type="Gene3D" id="1.10.150.20">
    <property type="entry name" value="5' to 3' exonuclease, C-terminal subdomain"/>
    <property type="match status" value="3"/>
</dbReference>
<dbReference type="CDD" id="cd17748">
    <property type="entry name" value="BRCT_DNA_ligase_like"/>
    <property type="match status" value="1"/>
</dbReference>
<keyword evidence="14" id="KW-0464">Manganese</keyword>
<keyword evidence="17" id="KW-0560">Oxidoreductase</keyword>
<dbReference type="Pfam" id="PF14520">
    <property type="entry name" value="HHH_5"/>
    <property type="match status" value="1"/>
</dbReference>
<dbReference type="Pfam" id="PF00533">
    <property type="entry name" value="BRCT"/>
    <property type="match status" value="1"/>
</dbReference>
<keyword evidence="4 14" id="KW-0436">Ligase</keyword>
<dbReference type="SUPFAM" id="SSF56091">
    <property type="entry name" value="DNA ligase/mRNA capping enzyme, catalytic domain"/>
    <property type="match status" value="1"/>
</dbReference>
<dbReference type="FunFam" id="2.40.50.140:FF:000012">
    <property type="entry name" value="DNA ligase"/>
    <property type="match status" value="1"/>
</dbReference>
<dbReference type="AlphaFoldDB" id="A0A0K1XBN8"/>
<dbReference type="Gene3D" id="2.40.50.140">
    <property type="entry name" value="Nucleic acid-binding proteins"/>
    <property type="match status" value="1"/>
</dbReference>
<evidence type="ECO:0000256" key="6">
    <source>
        <dbReference type="ARBA" id="ARBA00022723"/>
    </source>
</evidence>
<dbReference type="HAMAP" id="MF_01588">
    <property type="entry name" value="DNA_ligase_A"/>
    <property type="match status" value="1"/>
</dbReference>
<dbReference type="InterPro" id="IPR012340">
    <property type="entry name" value="NA-bd_OB-fold"/>
</dbReference>
<organism evidence="17 18">
    <name type="scientific">Thiopseudomonas alkaliphila</name>
    <dbReference type="NCBI Taxonomy" id="1697053"/>
    <lineage>
        <taxon>Bacteria</taxon>
        <taxon>Pseudomonadati</taxon>
        <taxon>Pseudomonadota</taxon>
        <taxon>Gammaproteobacteria</taxon>
        <taxon>Pseudomonadales</taxon>
        <taxon>Pseudomonadaceae</taxon>
        <taxon>Thiopseudomonas</taxon>
    </lineage>
</organism>
<dbReference type="GO" id="GO:0003911">
    <property type="term" value="F:DNA ligase (NAD+) activity"/>
    <property type="evidence" value="ECO:0007669"/>
    <property type="project" value="UniProtKB-UniRule"/>
</dbReference>
<keyword evidence="7 14" id="KW-0227">DNA damage</keyword>
<dbReference type="FunFam" id="3.30.470.30:FF:000001">
    <property type="entry name" value="DNA ligase"/>
    <property type="match status" value="1"/>
</dbReference>
<accession>A0A0K1XBN8</accession>
<evidence type="ECO:0000256" key="3">
    <source>
        <dbReference type="ARBA" id="ARBA00013308"/>
    </source>
</evidence>
<evidence type="ECO:0000256" key="4">
    <source>
        <dbReference type="ARBA" id="ARBA00022598"/>
    </source>
</evidence>
<feature type="binding site" evidence="14">
    <location>
        <begin position="34"/>
        <end position="38"/>
    </location>
    <ligand>
        <name>NAD(+)</name>
        <dbReference type="ChEBI" id="CHEBI:57540"/>
    </ligand>
</feature>
<feature type="binding site" evidence="14">
    <location>
        <position position="409"/>
    </location>
    <ligand>
        <name>Zn(2+)</name>
        <dbReference type="ChEBI" id="CHEBI:29105"/>
    </ligand>
</feature>
<evidence type="ECO:0000256" key="12">
    <source>
        <dbReference type="ARBA" id="ARBA00034005"/>
    </source>
</evidence>
<comment type="catalytic activity">
    <reaction evidence="12 14 15">
        <text>NAD(+) + (deoxyribonucleotide)n-3'-hydroxyl + 5'-phospho-(deoxyribonucleotide)m = (deoxyribonucleotide)n+m + AMP + beta-nicotinamide D-nucleotide.</text>
        <dbReference type="EC" id="6.5.1.2"/>
    </reaction>
</comment>
<evidence type="ECO:0000256" key="13">
    <source>
        <dbReference type="ARBA" id="ARBA00060881"/>
    </source>
</evidence>
<dbReference type="GO" id="GO:0051213">
    <property type="term" value="F:dioxygenase activity"/>
    <property type="evidence" value="ECO:0007669"/>
    <property type="project" value="UniProtKB-KW"/>
</dbReference>
<keyword evidence="8 14" id="KW-0862">Zinc</keyword>
<dbReference type="PANTHER" id="PTHR23389">
    <property type="entry name" value="CHROMOSOME TRANSMISSION FIDELITY FACTOR 18"/>
    <property type="match status" value="1"/>
</dbReference>